<protein>
    <submittedName>
        <fullName evidence="11">4Fe-4S binding protein</fullName>
    </submittedName>
</protein>
<dbReference type="Pfam" id="PF13237">
    <property type="entry name" value="Fer4_10"/>
    <property type="match status" value="1"/>
</dbReference>
<comment type="similarity">
    <text evidence="6">Belongs to the methyl-accepting chemotaxis (MCP) protein family.</text>
</comment>
<reference evidence="11" key="1">
    <citation type="submission" date="2021-01" db="EMBL/GenBank/DDBJ databases">
        <title>Description of Breznakiella homolactica.</title>
        <authorList>
            <person name="Song Y."/>
            <person name="Brune A."/>
        </authorList>
    </citation>
    <scope>NUCLEOTIDE SEQUENCE</scope>
    <source>
        <strain evidence="11">RmG30</strain>
    </source>
</reference>
<dbReference type="PROSITE" id="PS51379">
    <property type="entry name" value="4FE4S_FER_2"/>
    <property type="match status" value="2"/>
</dbReference>
<dbReference type="Proteomes" id="UP000595917">
    <property type="component" value="Chromosome"/>
</dbReference>
<dbReference type="PROSITE" id="PS00198">
    <property type="entry name" value="4FE4S_FER_1"/>
    <property type="match status" value="1"/>
</dbReference>
<accession>A0A7T7XRM3</accession>
<evidence type="ECO:0000256" key="7">
    <source>
        <dbReference type="PROSITE-ProRule" id="PRU00284"/>
    </source>
</evidence>
<dbReference type="GO" id="GO:0006935">
    <property type="term" value="P:chemotaxis"/>
    <property type="evidence" value="ECO:0007669"/>
    <property type="project" value="UniProtKB-KW"/>
</dbReference>
<dbReference type="KEGG" id="bhc:JFL75_09900"/>
<feature type="domain" description="Methyl-accepting transducer" evidence="8">
    <location>
        <begin position="444"/>
        <end position="673"/>
    </location>
</feature>
<dbReference type="GO" id="GO:0005886">
    <property type="term" value="C:plasma membrane"/>
    <property type="evidence" value="ECO:0007669"/>
    <property type="project" value="TreeGrafter"/>
</dbReference>
<dbReference type="RefSeq" id="WP_215628507.1">
    <property type="nucleotide sequence ID" value="NZ_CP067089.2"/>
</dbReference>
<dbReference type="Pfam" id="PF02906">
    <property type="entry name" value="Fe_hyd_lg_C"/>
    <property type="match status" value="1"/>
</dbReference>
<keyword evidence="7" id="KW-0807">Transducer</keyword>
<dbReference type="SMART" id="SM00283">
    <property type="entry name" value="MA"/>
    <property type="match status" value="1"/>
</dbReference>
<gene>
    <name evidence="11" type="ORF">JFL75_09900</name>
</gene>
<dbReference type="Pfam" id="PF04060">
    <property type="entry name" value="FeS"/>
    <property type="match status" value="1"/>
</dbReference>
<dbReference type="SUPFAM" id="SSF53920">
    <property type="entry name" value="Fe-only hydrogenase"/>
    <property type="match status" value="1"/>
</dbReference>
<dbReference type="PANTHER" id="PTHR43531">
    <property type="entry name" value="PROTEIN ICFG"/>
    <property type="match status" value="1"/>
</dbReference>
<dbReference type="GO" id="GO:0007165">
    <property type="term" value="P:signal transduction"/>
    <property type="evidence" value="ECO:0007669"/>
    <property type="project" value="UniProtKB-KW"/>
</dbReference>
<evidence type="ECO:0000313" key="11">
    <source>
        <dbReference type="EMBL" id="QQO11198.1"/>
    </source>
</evidence>
<evidence type="ECO:0000313" key="12">
    <source>
        <dbReference type="Proteomes" id="UP000595917"/>
    </source>
</evidence>
<organism evidence="11 12">
    <name type="scientific">Breznakiella homolactica</name>
    <dbReference type="NCBI Taxonomy" id="2798577"/>
    <lineage>
        <taxon>Bacteria</taxon>
        <taxon>Pseudomonadati</taxon>
        <taxon>Spirochaetota</taxon>
        <taxon>Spirochaetia</taxon>
        <taxon>Spirochaetales</taxon>
        <taxon>Breznakiellaceae</taxon>
        <taxon>Breznakiella</taxon>
    </lineage>
</organism>
<evidence type="ECO:0000256" key="4">
    <source>
        <dbReference type="ARBA" id="ARBA00023004"/>
    </source>
</evidence>
<keyword evidence="1" id="KW-0004">4Fe-4S</keyword>
<feature type="domain" description="4Fe-4S ferredoxin-type" evidence="9">
    <location>
        <begin position="5"/>
        <end position="34"/>
    </location>
</feature>
<evidence type="ECO:0000259" key="10">
    <source>
        <dbReference type="PROSITE" id="PS51656"/>
    </source>
</evidence>
<dbReference type="SUPFAM" id="SSF54862">
    <property type="entry name" value="4Fe-4S ferredoxins"/>
    <property type="match status" value="1"/>
</dbReference>
<keyword evidence="3" id="KW-0479">Metal-binding</keyword>
<dbReference type="Gene3D" id="1.10.15.40">
    <property type="entry name" value="Electron transport complex subunit B, putative Fe-S cluster"/>
    <property type="match status" value="1"/>
</dbReference>
<keyword evidence="12" id="KW-1185">Reference proteome</keyword>
<dbReference type="EMBL" id="CP067089">
    <property type="protein sequence ID" value="QQO11198.1"/>
    <property type="molecule type" value="Genomic_DNA"/>
</dbReference>
<dbReference type="PROSITE" id="PS51656">
    <property type="entry name" value="4FE4S"/>
    <property type="match status" value="1"/>
</dbReference>
<feature type="domain" description="4Fe-4S ferredoxin-type" evidence="9">
    <location>
        <begin position="35"/>
        <end position="64"/>
    </location>
</feature>
<proteinExistence type="inferred from homology"/>
<keyword evidence="5" id="KW-0411">Iron-sulfur</keyword>
<dbReference type="PANTHER" id="PTHR43531:SF11">
    <property type="entry name" value="METHYL-ACCEPTING CHEMOTAXIS PROTEIN 3"/>
    <property type="match status" value="1"/>
</dbReference>
<evidence type="ECO:0000256" key="1">
    <source>
        <dbReference type="ARBA" id="ARBA00022485"/>
    </source>
</evidence>
<dbReference type="InterPro" id="IPR007202">
    <property type="entry name" value="4Fe-4S_dom"/>
</dbReference>
<evidence type="ECO:0000259" key="8">
    <source>
        <dbReference type="PROSITE" id="PS50111"/>
    </source>
</evidence>
<dbReference type="Gene3D" id="3.30.70.20">
    <property type="match status" value="1"/>
</dbReference>
<dbReference type="SUPFAM" id="SSF58104">
    <property type="entry name" value="Methyl-accepting chemotaxis protein (MCP) signaling domain"/>
    <property type="match status" value="1"/>
</dbReference>
<dbReference type="InterPro" id="IPR017900">
    <property type="entry name" value="4Fe4S_Fe_S_CS"/>
</dbReference>
<name>A0A7T7XRM3_9SPIR</name>
<dbReference type="InterPro" id="IPR004089">
    <property type="entry name" value="MCPsignal_dom"/>
</dbReference>
<evidence type="ECO:0000256" key="5">
    <source>
        <dbReference type="ARBA" id="ARBA00023014"/>
    </source>
</evidence>
<dbReference type="InterPro" id="IPR004108">
    <property type="entry name" value="Fe_hydrogenase_lsu_C"/>
</dbReference>
<evidence type="ECO:0000256" key="6">
    <source>
        <dbReference type="ARBA" id="ARBA00029447"/>
    </source>
</evidence>
<dbReference type="GO" id="GO:0004888">
    <property type="term" value="F:transmembrane signaling receptor activity"/>
    <property type="evidence" value="ECO:0007669"/>
    <property type="project" value="TreeGrafter"/>
</dbReference>
<sequence length="691" mass="76317">MENAKLIQVDEEKCNNCHSCISVCPVKTCIDGSGDKVAVIAERCIGCGQCIPACKQQARSIVDDTAAFFKDLSENVPMVAIVAPAVAAVFDDSWLKLNGYLKSIGVKAVFDVSFGAELTAKSYLDYAKREKPKTIIAQPCAALVSYCQMYNPELLQYLAPAHSPMLHTAAMIREFFPEYKNCRIAAISPCTSKKREFEETGLIRYNVTMIHLKEEMEKRKVSLSSFSPLEYDGPRAERAVLFSTPGGLKETVIRDAPDITPKIRRIEGPEIVYDYLNEIPRMVEENVAPFIVDCLNCSAGCNGGPGTGNYNQPIDRLEARVEKRKKAEIRENKRNPLRNPLKTSLKKFWKPGLYNRNYVDLSGQIAFRTPNKTELEEIYRMMKKHSQEDMLNCSACGYFTCQGMAEAIYNGLNRPENCHQYLKVDAEENLREGAANLANSLISEIEKSKHMFEELHTKMSQFLEINGRQDDALRKSNMEMEELIRNIQAVSSLTEEKRRDIDNLGHAAIQVKKDMQDLLKSLSDVEHATNNIAGIADIIEDVASSTNLLAMNAAIEAAHAGNSGRGFAVVANEIRGLSGTTGKNAGSITQNIKEIISQIGTSLSLSGKTDTVMTDMISSVDTAEKSFSEILKSHTDIADRTKLLTSDLNALDATAETLRSSSQAIIAELDSMKTLIETLGTAADAAKSQQL</sequence>
<dbReference type="GO" id="GO:0046872">
    <property type="term" value="F:metal ion binding"/>
    <property type="evidence" value="ECO:0007669"/>
    <property type="project" value="UniProtKB-KW"/>
</dbReference>
<dbReference type="Gene3D" id="1.10.287.950">
    <property type="entry name" value="Methyl-accepting chemotaxis protein"/>
    <property type="match status" value="1"/>
</dbReference>
<keyword evidence="2" id="KW-0145">Chemotaxis</keyword>
<dbReference type="Gene3D" id="3.40.950.10">
    <property type="entry name" value="Fe-only Hydrogenase (Larger Subunit), Chain L, domain 3"/>
    <property type="match status" value="1"/>
</dbReference>
<dbReference type="PROSITE" id="PS50111">
    <property type="entry name" value="CHEMOTAXIS_TRANSDUC_2"/>
    <property type="match status" value="1"/>
</dbReference>
<dbReference type="InterPro" id="IPR009016">
    <property type="entry name" value="Fe_hydrogenase"/>
</dbReference>
<dbReference type="Pfam" id="PF00015">
    <property type="entry name" value="MCPsignal"/>
    <property type="match status" value="1"/>
</dbReference>
<dbReference type="InterPro" id="IPR017896">
    <property type="entry name" value="4Fe4S_Fe-S-bd"/>
</dbReference>
<feature type="domain" description="4Fe-4S" evidence="10">
    <location>
        <begin position="374"/>
        <end position="436"/>
    </location>
</feature>
<dbReference type="InterPro" id="IPR051310">
    <property type="entry name" value="MCP_chemotaxis"/>
</dbReference>
<evidence type="ECO:0000256" key="2">
    <source>
        <dbReference type="ARBA" id="ARBA00022500"/>
    </source>
</evidence>
<evidence type="ECO:0000256" key="3">
    <source>
        <dbReference type="ARBA" id="ARBA00022723"/>
    </source>
</evidence>
<dbReference type="AlphaFoldDB" id="A0A7T7XRM3"/>
<dbReference type="GO" id="GO:0051539">
    <property type="term" value="F:4 iron, 4 sulfur cluster binding"/>
    <property type="evidence" value="ECO:0007669"/>
    <property type="project" value="UniProtKB-KW"/>
</dbReference>
<evidence type="ECO:0000259" key="9">
    <source>
        <dbReference type="PROSITE" id="PS51379"/>
    </source>
</evidence>
<keyword evidence="4" id="KW-0408">Iron</keyword>